<evidence type="ECO:0000313" key="2">
    <source>
        <dbReference type="Proteomes" id="UP000001307"/>
    </source>
</evidence>
<gene>
    <name evidence="1" type="ORF">GSOID_T00003314001</name>
</gene>
<name>E4X748_OIKDI</name>
<evidence type="ECO:0000313" key="1">
    <source>
        <dbReference type="EMBL" id="CBY07951.1"/>
    </source>
</evidence>
<organism evidence="1">
    <name type="scientific">Oikopleura dioica</name>
    <name type="common">Tunicate</name>
    <dbReference type="NCBI Taxonomy" id="34765"/>
    <lineage>
        <taxon>Eukaryota</taxon>
        <taxon>Metazoa</taxon>
        <taxon>Chordata</taxon>
        <taxon>Tunicata</taxon>
        <taxon>Appendicularia</taxon>
        <taxon>Copelata</taxon>
        <taxon>Oikopleuridae</taxon>
        <taxon>Oikopleura</taxon>
    </lineage>
</organism>
<dbReference type="Proteomes" id="UP000001307">
    <property type="component" value="Unassembled WGS sequence"/>
</dbReference>
<proteinExistence type="predicted"/>
<accession>E4X748</accession>
<dbReference type="AlphaFoldDB" id="E4X748"/>
<dbReference type="InParanoid" id="E4X748"/>
<protein>
    <submittedName>
        <fullName evidence="1">Uncharacterized protein</fullName>
    </submittedName>
</protein>
<keyword evidence="2" id="KW-1185">Reference proteome</keyword>
<reference evidence="1" key="1">
    <citation type="journal article" date="2010" name="Science">
        <title>Plasticity of animal genome architecture unmasked by rapid evolution of a pelagic tunicate.</title>
        <authorList>
            <person name="Denoeud F."/>
            <person name="Henriet S."/>
            <person name="Mungpakdee S."/>
            <person name="Aury J.M."/>
            <person name="Da Silva C."/>
            <person name="Brinkmann H."/>
            <person name="Mikhaleva J."/>
            <person name="Olsen L.C."/>
            <person name="Jubin C."/>
            <person name="Canestro C."/>
            <person name="Bouquet J.M."/>
            <person name="Danks G."/>
            <person name="Poulain J."/>
            <person name="Campsteijn C."/>
            <person name="Adamski M."/>
            <person name="Cross I."/>
            <person name="Yadetie F."/>
            <person name="Muffato M."/>
            <person name="Louis A."/>
            <person name="Butcher S."/>
            <person name="Tsagkogeorga G."/>
            <person name="Konrad A."/>
            <person name="Singh S."/>
            <person name="Jensen M.F."/>
            <person name="Cong E.H."/>
            <person name="Eikeseth-Otteraa H."/>
            <person name="Noel B."/>
            <person name="Anthouard V."/>
            <person name="Porcel B.M."/>
            <person name="Kachouri-Lafond R."/>
            <person name="Nishino A."/>
            <person name="Ugolini M."/>
            <person name="Chourrout P."/>
            <person name="Nishida H."/>
            <person name="Aasland R."/>
            <person name="Huzurbazar S."/>
            <person name="Westhof E."/>
            <person name="Delsuc F."/>
            <person name="Lehrach H."/>
            <person name="Reinhardt R."/>
            <person name="Weissenbach J."/>
            <person name="Roy S.W."/>
            <person name="Artiguenave F."/>
            <person name="Postlethwait J.H."/>
            <person name="Manak J.R."/>
            <person name="Thompson E.M."/>
            <person name="Jaillon O."/>
            <person name="Du Pasquier L."/>
            <person name="Boudinot P."/>
            <person name="Liberles D.A."/>
            <person name="Volff J.N."/>
            <person name="Philippe H."/>
            <person name="Lenhard B."/>
            <person name="Roest Crollius H."/>
            <person name="Wincker P."/>
            <person name="Chourrout D."/>
        </authorList>
    </citation>
    <scope>NUCLEOTIDE SEQUENCE [LARGE SCALE GENOMIC DNA]</scope>
</reference>
<sequence length="76" mass="8229">MGFIGSVFRFSGKAAVLGAKVGIFVGSVQLTSELGVWGRDPQEAKKRIQTFFGCENMTKCPVMRCEGECPVLKVLS</sequence>
<dbReference type="OrthoDB" id="10276954at2759"/>
<dbReference type="EMBL" id="FN653027">
    <property type="protein sequence ID" value="CBY07951.1"/>
    <property type="molecule type" value="Genomic_DNA"/>
</dbReference>